<feature type="domain" description="Deacetylase sirtuin-type" evidence="5">
    <location>
        <begin position="1"/>
        <end position="265"/>
    </location>
</feature>
<feature type="binding site" evidence="4">
    <location>
        <position position="58"/>
    </location>
    <ligand>
        <name>Zn(2+)</name>
        <dbReference type="ChEBI" id="CHEBI:29105"/>
    </ligand>
</feature>
<feature type="binding site" evidence="4">
    <location>
        <position position="127"/>
    </location>
    <ligand>
        <name>Zn(2+)</name>
        <dbReference type="ChEBI" id="CHEBI:29105"/>
    </ligand>
</feature>
<sequence>MSMANPNSGHYALRDLGKLGMVKNVITQNVDSFHPRAHPEIPTLELHGYLRSAVCITCRNEHPRDVFQTELARLNPAWKEFLKEAISSGALETEDPDEKRTRGIKMNADGDVEVPGAPYTTFRYPACPTCLARPPPLADGTKGVVEVDRDGALEPTSTAGILKPAVVLFGDSISAEVKHAADEAIDSAGRLLVLGTSLATYSAWRLAKRAKDRGMPIAVINMGGVRGEEAFFTDLDPKQAGGRGVRTEISTESLLPALVHEMRKSEARSHQDAPHVASFERTNPAEVFRDFLS</sequence>
<evidence type="ECO:0000256" key="1">
    <source>
        <dbReference type="ARBA" id="ARBA00006924"/>
    </source>
</evidence>
<dbReference type="InterPro" id="IPR003000">
    <property type="entry name" value="Sirtuin"/>
</dbReference>
<dbReference type="Pfam" id="PF02146">
    <property type="entry name" value="SIR2"/>
    <property type="match status" value="1"/>
</dbReference>
<dbReference type="GO" id="GO:0016740">
    <property type="term" value="F:transferase activity"/>
    <property type="evidence" value="ECO:0007669"/>
    <property type="project" value="UniProtKB-KW"/>
</dbReference>
<proteinExistence type="inferred from homology"/>
<evidence type="ECO:0000313" key="6">
    <source>
        <dbReference type="EMBL" id="KAK4179610.1"/>
    </source>
</evidence>
<dbReference type="EMBL" id="MU866113">
    <property type="protein sequence ID" value="KAK4179610.1"/>
    <property type="molecule type" value="Genomic_DNA"/>
</dbReference>
<dbReference type="PANTHER" id="PTHR47651">
    <property type="entry name" value="NAD-DEPENDENT HISTONE DEACETYLASE HST4"/>
    <property type="match status" value="1"/>
</dbReference>
<dbReference type="SUPFAM" id="SSF52467">
    <property type="entry name" value="DHS-like NAD/FAD-binding domain"/>
    <property type="match status" value="1"/>
</dbReference>
<dbReference type="PROSITE" id="PS50305">
    <property type="entry name" value="SIRTUIN"/>
    <property type="match status" value="1"/>
</dbReference>
<feature type="binding site" evidence="4">
    <location>
        <position position="55"/>
    </location>
    <ligand>
        <name>Zn(2+)</name>
        <dbReference type="ChEBI" id="CHEBI:29105"/>
    </ligand>
</feature>
<evidence type="ECO:0000256" key="4">
    <source>
        <dbReference type="PROSITE-ProRule" id="PRU00236"/>
    </source>
</evidence>
<name>A0AAN6WD06_9PEZI</name>
<dbReference type="GO" id="GO:0046872">
    <property type="term" value="F:metal ion binding"/>
    <property type="evidence" value="ECO:0007669"/>
    <property type="project" value="UniProtKB-KW"/>
</dbReference>
<keyword evidence="7" id="KW-1185">Reference proteome</keyword>
<evidence type="ECO:0000256" key="2">
    <source>
        <dbReference type="ARBA" id="ARBA00022679"/>
    </source>
</evidence>
<dbReference type="PANTHER" id="PTHR47651:SF17">
    <property type="entry name" value="DEACETYLASE SIRTUIN-TYPE DOMAIN-CONTAINING PROTEIN"/>
    <property type="match status" value="1"/>
</dbReference>
<dbReference type="GO" id="GO:0070403">
    <property type="term" value="F:NAD+ binding"/>
    <property type="evidence" value="ECO:0007669"/>
    <property type="project" value="InterPro"/>
</dbReference>
<dbReference type="Proteomes" id="UP001302321">
    <property type="component" value="Unassembled WGS sequence"/>
</dbReference>
<comment type="caution">
    <text evidence="6">The sequence shown here is derived from an EMBL/GenBank/DDBJ whole genome shotgun (WGS) entry which is preliminary data.</text>
</comment>
<reference evidence="6" key="1">
    <citation type="journal article" date="2023" name="Mol. Phylogenet. Evol.">
        <title>Genome-scale phylogeny and comparative genomics of the fungal order Sordariales.</title>
        <authorList>
            <person name="Hensen N."/>
            <person name="Bonometti L."/>
            <person name="Westerberg I."/>
            <person name="Brannstrom I.O."/>
            <person name="Guillou S."/>
            <person name="Cros-Aarteil S."/>
            <person name="Calhoun S."/>
            <person name="Haridas S."/>
            <person name="Kuo A."/>
            <person name="Mondo S."/>
            <person name="Pangilinan J."/>
            <person name="Riley R."/>
            <person name="LaButti K."/>
            <person name="Andreopoulos B."/>
            <person name="Lipzen A."/>
            <person name="Chen C."/>
            <person name="Yan M."/>
            <person name="Daum C."/>
            <person name="Ng V."/>
            <person name="Clum A."/>
            <person name="Steindorff A."/>
            <person name="Ohm R.A."/>
            <person name="Martin F."/>
            <person name="Silar P."/>
            <person name="Natvig D.O."/>
            <person name="Lalanne C."/>
            <person name="Gautier V."/>
            <person name="Ament-Velasquez S.L."/>
            <person name="Kruys A."/>
            <person name="Hutchinson M.I."/>
            <person name="Powell A.J."/>
            <person name="Barry K."/>
            <person name="Miller A.N."/>
            <person name="Grigoriev I.V."/>
            <person name="Debuchy R."/>
            <person name="Gladieux P."/>
            <person name="Hiltunen Thoren M."/>
            <person name="Johannesson H."/>
        </authorList>
    </citation>
    <scope>NUCLEOTIDE SEQUENCE</scope>
    <source>
        <strain evidence="6">CBS 892.96</strain>
    </source>
</reference>
<evidence type="ECO:0000259" key="5">
    <source>
        <dbReference type="PROSITE" id="PS50305"/>
    </source>
</evidence>
<comment type="similarity">
    <text evidence="1">Belongs to the sirtuin family. Class I subfamily.</text>
</comment>
<feature type="binding site" evidence="4">
    <location>
        <position position="130"/>
    </location>
    <ligand>
        <name>Zn(2+)</name>
        <dbReference type="ChEBI" id="CHEBI:29105"/>
    </ligand>
</feature>
<evidence type="ECO:0000313" key="7">
    <source>
        <dbReference type="Proteomes" id="UP001302321"/>
    </source>
</evidence>
<keyword evidence="4" id="KW-0862">Zinc</keyword>
<dbReference type="Gene3D" id="3.40.50.1220">
    <property type="entry name" value="TPP-binding domain"/>
    <property type="match status" value="1"/>
</dbReference>
<keyword evidence="4" id="KW-0479">Metal-binding</keyword>
<dbReference type="InterPro" id="IPR026590">
    <property type="entry name" value="Ssirtuin_cat_dom"/>
</dbReference>
<feature type="active site" description="Proton acceptor" evidence="4">
    <location>
        <position position="47"/>
    </location>
</feature>
<accession>A0AAN6WD06</accession>
<dbReference type="AlphaFoldDB" id="A0AAN6WD06"/>
<gene>
    <name evidence="6" type="ORF">QBC36DRAFT_322121</name>
</gene>
<reference evidence="6" key="2">
    <citation type="submission" date="2023-05" db="EMBL/GenBank/DDBJ databases">
        <authorList>
            <consortium name="Lawrence Berkeley National Laboratory"/>
            <person name="Steindorff A."/>
            <person name="Hensen N."/>
            <person name="Bonometti L."/>
            <person name="Westerberg I."/>
            <person name="Brannstrom I.O."/>
            <person name="Guillou S."/>
            <person name="Cros-Aarteil S."/>
            <person name="Calhoun S."/>
            <person name="Haridas S."/>
            <person name="Kuo A."/>
            <person name="Mondo S."/>
            <person name="Pangilinan J."/>
            <person name="Riley R."/>
            <person name="Labutti K."/>
            <person name="Andreopoulos B."/>
            <person name="Lipzen A."/>
            <person name="Chen C."/>
            <person name="Yanf M."/>
            <person name="Daum C."/>
            <person name="Ng V."/>
            <person name="Clum A."/>
            <person name="Ohm R."/>
            <person name="Martin F."/>
            <person name="Silar P."/>
            <person name="Natvig D."/>
            <person name="Lalanne C."/>
            <person name="Gautier V."/>
            <person name="Ament-Velasquez S.L."/>
            <person name="Kruys A."/>
            <person name="Hutchinson M.I."/>
            <person name="Powell A.J."/>
            <person name="Barry K."/>
            <person name="Miller A.N."/>
            <person name="Grigoriev I.V."/>
            <person name="Debuchy R."/>
            <person name="Gladieux P."/>
            <person name="Thoren M.H."/>
            <person name="Johannesson H."/>
        </authorList>
    </citation>
    <scope>NUCLEOTIDE SEQUENCE</scope>
    <source>
        <strain evidence="6">CBS 892.96</strain>
    </source>
</reference>
<organism evidence="6 7">
    <name type="scientific">Triangularia setosa</name>
    <dbReference type="NCBI Taxonomy" id="2587417"/>
    <lineage>
        <taxon>Eukaryota</taxon>
        <taxon>Fungi</taxon>
        <taxon>Dikarya</taxon>
        <taxon>Ascomycota</taxon>
        <taxon>Pezizomycotina</taxon>
        <taxon>Sordariomycetes</taxon>
        <taxon>Sordariomycetidae</taxon>
        <taxon>Sordariales</taxon>
        <taxon>Podosporaceae</taxon>
        <taxon>Triangularia</taxon>
    </lineage>
</organism>
<evidence type="ECO:0000256" key="3">
    <source>
        <dbReference type="ARBA" id="ARBA00023027"/>
    </source>
</evidence>
<dbReference type="InterPro" id="IPR029035">
    <property type="entry name" value="DHS-like_NAD/FAD-binding_dom"/>
</dbReference>
<keyword evidence="2" id="KW-0808">Transferase</keyword>
<keyword evidence="3" id="KW-0520">NAD</keyword>
<protein>
    <submittedName>
        <fullName evidence="6">DHS-like NAD/FAD-binding domain-containing protein</fullName>
    </submittedName>
</protein>